<organism evidence="2 3">
    <name type="scientific">Falsiroseomonas stagni DSM 19981</name>
    <dbReference type="NCBI Taxonomy" id="1123062"/>
    <lineage>
        <taxon>Bacteria</taxon>
        <taxon>Pseudomonadati</taxon>
        <taxon>Pseudomonadota</taxon>
        <taxon>Alphaproteobacteria</taxon>
        <taxon>Acetobacterales</taxon>
        <taxon>Roseomonadaceae</taxon>
        <taxon>Falsiroseomonas</taxon>
    </lineage>
</organism>
<dbReference type="EMBL" id="FOSQ01000002">
    <property type="protein sequence ID" value="SFK38533.1"/>
    <property type="molecule type" value="Genomic_DNA"/>
</dbReference>
<reference evidence="2 3" key="1">
    <citation type="submission" date="2016-10" db="EMBL/GenBank/DDBJ databases">
        <authorList>
            <person name="de Groot N.N."/>
        </authorList>
    </citation>
    <scope>NUCLEOTIDE SEQUENCE [LARGE SCALE GENOMIC DNA]</scope>
    <source>
        <strain evidence="2 3">DSM 19981</strain>
    </source>
</reference>
<feature type="signal peptide" evidence="1">
    <location>
        <begin position="1"/>
        <end position="20"/>
    </location>
</feature>
<dbReference type="STRING" id="1123062.SAMN02745775_102107"/>
<dbReference type="Proteomes" id="UP000199473">
    <property type="component" value="Unassembled WGS sequence"/>
</dbReference>
<sequence length="224" mass="24592">MPAMRSVLAALLLLPGLAVAAMPCEGEGDPFVAAPGFGAATPLPTPAALALARQGDGVLVLQGDREPIRLADSAACARGLDDPDCVTHRLVAVFDAPRGYLVQRQHYEHADFLWVDRAHGAMESLADQPRFSPELRWMISVSASDYMALNGIEVFDLSRDGLVRAWQHLPRGAPERFTFFTFWRWTGEEEAMLCAWRGAPPAMTGPEPVMLRRGEFGWRVEPLP</sequence>
<evidence type="ECO:0000313" key="2">
    <source>
        <dbReference type="EMBL" id="SFK38533.1"/>
    </source>
</evidence>
<accession>A0A1I3Z341</accession>
<keyword evidence="3" id="KW-1185">Reference proteome</keyword>
<dbReference type="AlphaFoldDB" id="A0A1I3Z341"/>
<name>A0A1I3Z341_9PROT</name>
<evidence type="ECO:0000313" key="3">
    <source>
        <dbReference type="Proteomes" id="UP000199473"/>
    </source>
</evidence>
<proteinExistence type="predicted"/>
<evidence type="ECO:0008006" key="4">
    <source>
        <dbReference type="Google" id="ProtNLM"/>
    </source>
</evidence>
<protein>
    <recommendedName>
        <fullName evidence="4">Group 4 capsule polysaccharide lipoprotein gfcB, YjbF</fullName>
    </recommendedName>
</protein>
<keyword evidence="1" id="KW-0732">Signal</keyword>
<evidence type="ECO:0000256" key="1">
    <source>
        <dbReference type="SAM" id="SignalP"/>
    </source>
</evidence>
<feature type="chain" id="PRO_5011641618" description="Group 4 capsule polysaccharide lipoprotein gfcB, YjbF" evidence="1">
    <location>
        <begin position="21"/>
        <end position="224"/>
    </location>
</feature>
<gene>
    <name evidence="2" type="ORF">SAMN02745775_102107</name>
</gene>